<keyword evidence="3" id="KW-0249">Electron transport</keyword>
<evidence type="ECO:0000256" key="3">
    <source>
        <dbReference type="ARBA" id="ARBA00022982"/>
    </source>
</evidence>
<dbReference type="PANTHER" id="PTHR33546:SF1">
    <property type="entry name" value="LARGE, MULTIFUNCTIONAL SECRETED PROTEIN"/>
    <property type="match status" value="1"/>
</dbReference>
<dbReference type="Gene3D" id="2.60.40.420">
    <property type="entry name" value="Cupredoxins - blue copper proteins"/>
    <property type="match status" value="1"/>
</dbReference>
<dbReference type="CDD" id="cd01834">
    <property type="entry name" value="SGNH_hydrolase_like_2"/>
    <property type="match status" value="1"/>
</dbReference>
<dbReference type="Gene3D" id="2.120.10.30">
    <property type="entry name" value="TolB, C-terminal domain"/>
    <property type="match status" value="1"/>
</dbReference>
<dbReference type="SUPFAM" id="SSF50952">
    <property type="entry name" value="Soluble quinoprotein glucose dehydrogenase"/>
    <property type="match status" value="1"/>
</dbReference>
<evidence type="ECO:0000256" key="2">
    <source>
        <dbReference type="ARBA" id="ARBA00022723"/>
    </source>
</evidence>
<keyword evidence="4" id="KW-0186">Copper</keyword>
<comment type="caution">
    <text evidence="11">The sequence shown here is derived from an EMBL/GenBank/DDBJ whole genome shotgun (WGS) entry which is preliminary data.</text>
</comment>
<dbReference type="SUPFAM" id="SSF49503">
    <property type="entry name" value="Cupredoxins"/>
    <property type="match status" value="1"/>
</dbReference>
<dbReference type="SUPFAM" id="SSF52317">
    <property type="entry name" value="Class I glutamine amidotransferase-like"/>
    <property type="match status" value="1"/>
</dbReference>
<accession>A0A934RAE6</accession>
<feature type="signal peptide" evidence="6">
    <location>
        <begin position="1"/>
        <end position="22"/>
    </location>
</feature>
<dbReference type="Proteomes" id="UP000658278">
    <property type="component" value="Unassembled WGS sequence"/>
</dbReference>
<evidence type="ECO:0000256" key="1">
    <source>
        <dbReference type="ARBA" id="ARBA00022448"/>
    </source>
</evidence>
<dbReference type="GO" id="GO:0005507">
    <property type="term" value="F:copper ion binding"/>
    <property type="evidence" value="ECO:0007669"/>
    <property type="project" value="InterPro"/>
</dbReference>
<feature type="domain" description="ThuA-like" evidence="8">
    <location>
        <begin position="35"/>
        <end position="261"/>
    </location>
</feature>
<dbReference type="InterPro" id="IPR008972">
    <property type="entry name" value="Cupredoxin"/>
</dbReference>
<dbReference type="EMBL" id="JAENII010000011">
    <property type="protein sequence ID" value="MBK1828089.1"/>
    <property type="molecule type" value="Genomic_DNA"/>
</dbReference>
<evidence type="ECO:0000256" key="5">
    <source>
        <dbReference type="SAM" id="MobiDB-lite"/>
    </source>
</evidence>
<gene>
    <name evidence="11" type="ORF">JIN81_13740</name>
</gene>
<dbReference type="GO" id="GO:0009055">
    <property type="term" value="F:electron transfer activity"/>
    <property type="evidence" value="ECO:0007669"/>
    <property type="project" value="InterPro"/>
</dbReference>
<dbReference type="GO" id="GO:0016788">
    <property type="term" value="F:hydrolase activity, acting on ester bonds"/>
    <property type="evidence" value="ECO:0007669"/>
    <property type="project" value="UniProtKB-ARBA"/>
</dbReference>
<feature type="chain" id="PRO_5037786641" evidence="6">
    <location>
        <begin position="23"/>
        <end position="1399"/>
    </location>
</feature>
<organism evidence="11 12">
    <name type="scientific">Haloferula rosea</name>
    <dbReference type="NCBI Taxonomy" id="490093"/>
    <lineage>
        <taxon>Bacteria</taxon>
        <taxon>Pseudomonadati</taxon>
        <taxon>Verrucomicrobiota</taxon>
        <taxon>Verrucomicrobiia</taxon>
        <taxon>Verrucomicrobiales</taxon>
        <taxon>Verrucomicrobiaceae</taxon>
        <taxon>Haloferula</taxon>
    </lineage>
</organism>
<keyword evidence="2" id="KW-0479">Metal-binding</keyword>
<reference evidence="11" key="1">
    <citation type="submission" date="2021-01" db="EMBL/GenBank/DDBJ databases">
        <title>Modified the classification status of verrucomicrobia.</title>
        <authorList>
            <person name="Feng X."/>
        </authorList>
    </citation>
    <scope>NUCLEOTIDE SEQUENCE</scope>
    <source>
        <strain evidence="11">KCTC 22201</strain>
    </source>
</reference>
<evidence type="ECO:0000256" key="4">
    <source>
        <dbReference type="ARBA" id="ARBA00023008"/>
    </source>
</evidence>
<feature type="domain" description="SGNH hydrolase-type esterase" evidence="9">
    <location>
        <begin position="318"/>
        <end position="497"/>
    </location>
</feature>
<evidence type="ECO:0000256" key="6">
    <source>
        <dbReference type="SAM" id="SignalP"/>
    </source>
</evidence>
<dbReference type="Gene3D" id="3.40.50.880">
    <property type="match status" value="1"/>
</dbReference>
<evidence type="ECO:0000313" key="12">
    <source>
        <dbReference type="Proteomes" id="UP000658278"/>
    </source>
</evidence>
<keyword evidence="6" id="KW-0732">Signal</keyword>
<feature type="region of interest" description="Disordered" evidence="5">
    <location>
        <begin position="282"/>
        <end position="305"/>
    </location>
</feature>
<proteinExistence type="predicted"/>
<dbReference type="InterPro" id="IPR029010">
    <property type="entry name" value="ThuA-like"/>
</dbReference>
<dbReference type="CDD" id="cd04233">
    <property type="entry name" value="Auracyanin"/>
    <property type="match status" value="1"/>
</dbReference>
<dbReference type="InterPro" id="IPR029062">
    <property type="entry name" value="Class_I_gatase-like"/>
</dbReference>
<dbReference type="InterPro" id="IPR055557">
    <property type="entry name" value="DUF7133"/>
</dbReference>
<keyword evidence="1" id="KW-0813">Transport</keyword>
<dbReference type="RefSeq" id="WP_200280785.1">
    <property type="nucleotide sequence ID" value="NZ_JAENII010000011.1"/>
</dbReference>
<dbReference type="Pfam" id="PF06283">
    <property type="entry name" value="ThuA"/>
    <property type="match status" value="1"/>
</dbReference>
<dbReference type="Pfam" id="PF00127">
    <property type="entry name" value="Copper-bind"/>
    <property type="match status" value="1"/>
</dbReference>
<evidence type="ECO:0000313" key="11">
    <source>
        <dbReference type="EMBL" id="MBK1828089.1"/>
    </source>
</evidence>
<name>A0A934RAE6_9BACT</name>
<feature type="domain" description="Blue (type 1) copper" evidence="7">
    <location>
        <begin position="1286"/>
        <end position="1399"/>
    </location>
</feature>
<dbReference type="InterPro" id="IPR011042">
    <property type="entry name" value="6-blade_b-propeller_TolB-like"/>
</dbReference>
<dbReference type="InterPro" id="IPR028871">
    <property type="entry name" value="BlueCu_1_BS"/>
</dbReference>
<dbReference type="Gene3D" id="3.40.50.1110">
    <property type="entry name" value="SGNH hydrolase"/>
    <property type="match status" value="1"/>
</dbReference>
<dbReference type="InterPro" id="IPR013830">
    <property type="entry name" value="SGNH_hydro"/>
</dbReference>
<protein>
    <submittedName>
        <fullName evidence="11">ThuA domain-containing protein</fullName>
    </submittedName>
</protein>
<evidence type="ECO:0000259" key="7">
    <source>
        <dbReference type="Pfam" id="PF00127"/>
    </source>
</evidence>
<dbReference type="PANTHER" id="PTHR33546">
    <property type="entry name" value="LARGE, MULTIFUNCTIONAL SECRETED PROTEIN-RELATED"/>
    <property type="match status" value="1"/>
</dbReference>
<dbReference type="Pfam" id="PF23500">
    <property type="entry name" value="DUF7133"/>
    <property type="match status" value="2"/>
</dbReference>
<dbReference type="PROSITE" id="PS00196">
    <property type="entry name" value="COPPER_BLUE"/>
    <property type="match status" value="1"/>
</dbReference>
<sequence length="1399" mass="154239">MNPIFRYFLLFASLISVLPAAAGKKPHAVIVVGTHHYTPQKSMPGFAAELERLGFRTTVVNPAWDPEKDKRGLPGLEALKTADVGVFFIRFLKLDDDQLGHITEFVQSGKPVVGLRTTTHGFNYPKGHAQAELNHGFGRNVLGTPYLIHLSGKTEIALAKGAEKHPILTGVSGEWESPGTLYLTKLQPGTEPLLMGTGRGKTGKRTNAFGTHDLKAEMTDVVAWTWKNAWGGRVFTTSLGHLGDFDVPQSMRVLVNGVFWAAGQPVPEADTPVRTLNTKEAVAREGRKKPARKAEAAPPKTGGLPEVRTAADDLTLFYGNSFVERQQEDGTLEALLHAANGGKPFSFRSLAYSADEVGFRIRPSKFGDHLGYISNQLPCQRVVMCFGMNESFAGVEGIQKFRKDLNAYLDIIMDRHPGSEFVLVSPTAVEAVDFGQFPDPAARNADIELYTNAMQEEAAKRDVKFIDLFTPSKKLYAESDAPLTSNGMHLNEAGNRAVARVFAGELGSRKKVDAVSMESAGFESLRKLVARKAYEVAMAYHPANGIHYYGVRGRDFEYHTEIPHHLKLANRIDEAIWKQAANLEAVVPLPELPTAIAKPPAKQPRKGLGKIQSSKEDLAGFEVADGYEVNLFASSEDFPELINPLQINFDSKGRLWVVCFESYPVPVPGTLSNDKVLVFEDTDGDGKADKRTVFADHLKLPDGFVFYKDGIIVSVARQFLWLRDTDGDGVADVREEILRGADDTDTHHGGYLERTPQGQLIINEALFHRGRFETPNGVVRTKDASVLFYDLDSQKLSIERQTTHPNPWKISFTEWGESFQMFGGGQIIDCDFYNVATPSGTSALPSMGMPFRDDKGCTLEVVSSPHFPQEWQGGMVTGHLLAKNAVLFTPLKLEGGTWVAADKSINLFSSANKVFRPTDLGFGLDGALYVSDFYYPIIGHAQHSIRDANRDYQNGRIWRVTRKGAPLATPPTIDGADLKSLFGLLSHPQIRVQELAREELERRPDAEVLAHARTLVSDGMKDGKLGLELLWLFERCKDFSQPGLLRALMDSDELPVQRAAARSIRWWAPSLGEEAQTMASRLLKSDDDRTKIAVISAASHLHALAPFWTELIDGAEAPPGTPLDRVIKLAQLHGRQPLRPEFPILTVASDTLLTGWIQNKKEKGGSIYVKSDEAKDLVLNYAGDPNLNITFNGVPVRQSRGNTHAKSGQLNLSFTKGLNLIRTSSSSAGSRRPVVAKLSLADQTGKKPKGIHFAKNPAEHQKWAKAYDEEFATVTDKHIYLKTIPAALEFNVKSFTVKAGKTYDFIFDNVDHMLHNVVITKPGQEAAVGALADAMASQADAMEKHYIPESDLILFATPQVPYGEKVTMKFTTPEKPGKYPFICTFPGHWRLMKGVMIVE</sequence>
<dbReference type="SUPFAM" id="SSF52266">
    <property type="entry name" value="SGNH hydrolase"/>
    <property type="match status" value="1"/>
</dbReference>
<dbReference type="InterPro" id="IPR036514">
    <property type="entry name" value="SGNH_hydro_sf"/>
</dbReference>
<dbReference type="InterPro" id="IPR000923">
    <property type="entry name" value="BlueCu_1"/>
</dbReference>
<evidence type="ECO:0000259" key="10">
    <source>
        <dbReference type="Pfam" id="PF23500"/>
    </source>
</evidence>
<evidence type="ECO:0000259" key="9">
    <source>
        <dbReference type="Pfam" id="PF13472"/>
    </source>
</evidence>
<evidence type="ECO:0000259" key="8">
    <source>
        <dbReference type="Pfam" id="PF06283"/>
    </source>
</evidence>
<feature type="domain" description="DUF7133" evidence="10">
    <location>
        <begin position="856"/>
        <end position="963"/>
    </location>
</feature>
<keyword evidence="12" id="KW-1185">Reference proteome</keyword>
<dbReference type="InterPro" id="IPR011041">
    <property type="entry name" value="Quinoprot_gluc/sorb_DH_b-prop"/>
</dbReference>
<dbReference type="Pfam" id="PF13472">
    <property type="entry name" value="Lipase_GDSL_2"/>
    <property type="match status" value="1"/>
</dbReference>
<feature type="domain" description="DUF7133" evidence="10">
    <location>
        <begin position="614"/>
        <end position="819"/>
    </location>
</feature>